<dbReference type="AlphaFoldDB" id="E0WU84"/>
<dbReference type="STRING" id="663321.REG_1654"/>
<name>E0WU84_9ENTR</name>
<protein>
    <submittedName>
        <fullName evidence="1">Uncharacterized protein</fullName>
    </submittedName>
</protein>
<dbReference type="EMBL" id="GL379638">
    <property type="protein sequence ID" value="EFL91439.1"/>
    <property type="molecule type" value="Genomic_DNA"/>
</dbReference>
<sequence length="458" mass="53453">MIDGNRLIFKNRMRYFLVQHRECYGMDIFFARNDDTKFRLVVRQDVNEEHDDTDQLISNNWLEKEYDAQGILIIQSKIKCEYEHNKLIHQIKYQHSPRGELMGHTETFLEYDSTQKLTYKKEMIFNAESQIIGKNEFYYNELGQINFSKKFEYTVGMYSAGKKAVFKSNSKFSYDIDHHVLEEETSSYSNGRLVEMYNIEYYANKIVSKNIRIFNYQGQLLSNSLYKYNDKGKLVEGIEFEYDKDNNVVGKCRMYYGSDNNIARKKMFKYNSDNRVIDAGEFCYDEKARLTCYKKSKYDDSKIVGSSHDDYDTAGLLKQASLSKYADRQYIGYDESFYKYDSDGHVVKVSTCRYDANGKFTDRSEIKYQYHDGKTVLQTEQRYDANNRLLKSSESDFGDGAAFTSGDLRTDATLANKKLTQEIHSWVNVSKQAVSSSAPNPARPLLHSIVQGYTGQHR</sequence>
<keyword evidence="2" id="KW-1185">Reference proteome</keyword>
<gene>
    <name evidence="1" type="ORF">REG_1654</name>
</gene>
<dbReference type="Proteomes" id="UP000005726">
    <property type="component" value="Unassembled WGS sequence"/>
</dbReference>
<reference evidence="1" key="1">
    <citation type="journal article" date="2009" name="Environ. Microbiol.">
        <title>Dynamics of genome evolution in facultative symbionts of aphids.</title>
        <authorList>
            <person name="Degnan P.H."/>
            <person name="Leonardo T.E."/>
            <person name="Cass B.N."/>
            <person name="Hurwitz B."/>
            <person name="Stern D."/>
            <person name="Gibbs R.A."/>
            <person name="Richards S."/>
            <person name="Moran N.A."/>
        </authorList>
    </citation>
    <scope>NUCLEOTIDE SEQUENCE [LARGE SCALE GENOMIC DNA]</scope>
    <source>
        <strain evidence="1">LSR1</strain>
    </source>
</reference>
<evidence type="ECO:0000313" key="2">
    <source>
        <dbReference type="Proteomes" id="UP000005726"/>
    </source>
</evidence>
<accession>E0WU84</accession>
<evidence type="ECO:0000313" key="1">
    <source>
        <dbReference type="EMBL" id="EFL91439.1"/>
    </source>
</evidence>
<organism evidence="1 2">
    <name type="scientific">Candidatus Regiella insecticola LSR1</name>
    <dbReference type="NCBI Taxonomy" id="663321"/>
    <lineage>
        <taxon>Bacteria</taxon>
        <taxon>Pseudomonadati</taxon>
        <taxon>Pseudomonadota</taxon>
        <taxon>Gammaproteobacteria</taxon>
        <taxon>Enterobacterales</taxon>
        <taxon>Enterobacteriaceae</taxon>
        <taxon>aphid secondary symbionts</taxon>
        <taxon>Candidatus Regiella</taxon>
    </lineage>
</organism>
<dbReference type="HOGENOM" id="CLU_596768_0_0_6"/>
<proteinExistence type="predicted"/>